<dbReference type="AlphaFoldDB" id="A0ABD1DGK7"/>
<proteinExistence type="inferred from homology"/>
<keyword evidence="2" id="KW-0689">Ribosomal protein</keyword>
<dbReference type="Gene3D" id="1.20.5.2650">
    <property type="match status" value="1"/>
</dbReference>
<evidence type="ECO:0000256" key="5">
    <source>
        <dbReference type="ARBA" id="ARBA00035403"/>
    </source>
</evidence>
<comment type="similarity">
    <text evidence="1">Belongs to the eukaryotic ribosomal protein eS6 family.</text>
</comment>
<dbReference type="PANTHER" id="PTHR11502">
    <property type="entry name" value="40S RIBOSOMAL PROTEIN S6"/>
    <property type="match status" value="1"/>
</dbReference>
<accession>A0ABD1DGK7</accession>
<evidence type="ECO:0000256" key="2">
    <source>
        <dbReference type="ARBA" id="ARBA00022980"/>
    </source>
</evidence>
<evidence type="ECO:0000256" key="4">
    <source>
        <dbReference type="ARBA" id="ARBA00035278"/>
    </source>
</evidence>
<reference evidence="7 8" key="1">
    <citation type="submission" date="2024-05" db="EMBL/GenBank/DDBJ databases">
        <title>Culex pipiens pipiens assembly and annotation.</title>
        <authorList>
            <person name="Alout H."/>
            <person name="Durand T."/>
        </authorList>
    </citation>
    <scope>NUCLEOTIDE SEQUENCE [LARGE SCALE GENOMIC DNA]</scope>
    <source>
        <strain evidence="7">HA-2024</strain>
        <tissue evidence="7">Whole body</tissue>
    </source>
</reference>
<sequence length="292" mass="32898">MQLGVKVSDSTVGCAFDRRLRNKGGHLTLRTTYLPAKRVMLSHIAVRKHQNRLKHPVIDVDIFLKVSASKNNKSQIHIAPSGPVPPGMDRFKEGLVVGIEYVIKLKAPDRREPSHHCVLCDKKGDPHTIAVAITSYIHRSMFLNLALNMLREGEKDIPRLTDTTMPRRLGPKRATNIRKLYNLTKFVEKRPLPEKDGKKTKIQSRVQVYKDAGPAPSERICRRIRLSSMRELRSSVESEKEKNKAVVKAAKKVTEAAKYAKKSEAGKKAVTGEGKEDLEEGRSGRNLVLRFL</sequence>
<dbReference type="EMBL" id="JBEHCU010005774">
    <property type="protein sequence ID" value="KAL1398783.1"/>
    <property type="molecule type" value="Genomic_DNA"/>
</dbReference>
<dbReference type="Proteomes" id="UP001562425">
    <property type="component" value="Unassembled WGS sequence"/>
</dbReference>
<feature type="region of interest" description="Disordered" evidence="6">
    <location>
        <begin position="262"/>
        <end position="283"/>
    </location>
</feature>
<evidence type="ECO:0000256" key="3">
    <source>
        <dbReference type="ARBA" id="ARBA00023274"/>
    </source>
</evidence>
<dbReference type="GO" id="GO:1990904">
    <property type="term" value="C:ribonucleoprotein complex"/>
    <property type="evidence" value="ECO:0007669"/>
    <property type="project" value="UniProtKB-KW"/>
</dbReference>
<gene>
    <name evidence="7" type="ORF">pipiens_008688</name>
</gene>
<evidence type="ECO:0000313" key="8">
    <source>
        <dbReference type="Proteomes" id="UP001562425"/>
    </source>
</evidence>
<comment type="caution">
    <text evidence="7">The sequence shown here is derived from an EMBL/GenBank/DDBJ whole genome shotgun (WGS) entry which is preliminary data.</text>
</comment>
<organism evidence="7 8">
    <name type="scientific">Culex pipiens pipiens</name>
    <name type="common">Northern house mosquito</name>
    <dbReference type="NCBI Taxonomy" id="38569"/>
    <lineage>
        <taxon>Eukaryota</taxon>
        <taxon>Metazoa</taxon>
        <taxon>Ecdysozoa</taxon>
        <taxon>Arthropoda</taxon>
        <taxon>Hexapoda</taxon>
        <taxon>Insecta</taxon>
        <taxon>Pterygota</taxon>
        <taxon>Neoptera</taxon>
        <taxon>Endopterygota</taxon>
        <taxon>Diptera</taxon>
        <taxon>Nematocera</taxon>
        <taxon>Culicoidea</taxon>
        <taxon>Culicidae</taxon>
        <taxon>Culicinae</taxon>
        <taxon>Culicini</taxon>
        <taxon>Culex</taxon>
        <taxon>Culex</taxon>
    </lineage>
</organism>
<evidence type="ECO:0000256" key="6">
    <source>
        <dbReference type="SAM" id="MobiDB-lite"/>
    </source>
</evidence>
<name>A0ABD1DGK7_CULPP</name>
<protein>
    <recommendedName>
        <fullName evidence="4">Small ribosomal subunit protein eS6</fullName>
    </recommendedName>
    <alternativeName>
        <fullName evidence="5">40S ribosomal protein S6</fullName>
    </alternativeName>
</protein>
<evidence type="ECO:0000313" key="7">
    <source>
        <dbReference type="EMBL" id="KAL1398783.1"/>
    </source>
</evidence>
<dbReference type="InterPro" id="IPR001377">
    <property type="entry name" value="Ribosomal_eS6"/>
</dbReference>
<keyword evidence="3" id="KW-0687">Ribonucleoprotein</keyword>
<evidence type="ECO:0000256" key="1">
    <source>
        <dbReference type="ARBA" id="ARBA00009312"/>
    </source>
</evidence>
<dbReference type="GO" id="GO:0005840">
    <property type="term" value="C:ribosome"/>
    <property type="evidence" value="ECO:0007669"/>
    <property type="project" value="UniProtKB-KW"/>
</dbReference>
<keyword evidence="8" id="KW-1185">Reference proteome</keyword>